<dbReference type="GO" id="GO:0008236">
    <property type="term" value="F:serine-type peptidase activity"/>
    <property type="evidence" value="ECO:0007669"/>
    <property type="project" value="InterPro"/>
</dbReference>
<keyword evidence="4" id="KW-1185">Reference proteome</keyword>
<dbReference type="Gene3D" id="3.30.750.44">
    <property type="match status" value="1"/>
</dbReference>
<evidence type="ECO:0000313" key="4">
    <source>
        <dbReference type="Proteomes" id="UP000553459"/>
    </source>
</evidence>
<dbReference type="AlphaFoldDB" id="A0A845Q0H7"/>
<evidence type="ECO:0000259" key="2">
    <source>
        <dbReference type="SMART" id="SM00245"/>
    </source>
</evidence>
<protein>
    <submittedName>
        <fullName evidence="3">Peptidase S41</fullName>
    </submittedName>
</protein>
<comment type="caution">
    <text evidence="3">The sequence shown here is derived from an EMBL/GenBank/DDBJ whole genome shotgun (WGS) entry which is preliminary data.</text>
</comment>
<proteinExistence type="predicted"/>
<sequence>MTKINFNKKIIFGLGLFFILGSFSSSCVSDEDVTITQPELYSDDDVKSYADLFKIFWTAMDQRYNYFYEQKRKDGMNWNDIYSKYYPKFQALKSFQRGDNFTDKEISEDSKKAIQYFTEIIDPIIDRHFSVDILLNGSKTTYIKKNFRGGMSEKPHNIYRFDKKYAYMKDRLQTTAKLQVPELLLAGNLKSNPDIYYFSFSEYVLSKYFQIKLADKYLSPDPGNIYLLTEAEIEKNPRLNAIKDINFRNKVKSFTLNIWRKWNSLAKAEEVKRFNEQVDIFNNTEEVTDQLLYTAEEALKKYYSMPLYDQKFNYQPVYNSESRDYIQWFMHRMDEYVKFAYEKINFGRAVFEVNEKGPFYKNFLNPLHQGKIKKLILDLRGNGGGNVMDARFFVDRLITKSAVWGYQRTKQGNGRFNYTPWIPMHTKTHKFGLPSNIPIVVLTDKGSFSMAEITTLMLKSQGSQVISMGDYSGGATAGLGSSDLFNGGLTSKVTSYLDFYMPMMATKDVSGKVVEGIGVKPNVYIGPPSDAEVEQMKASPKTFVDKVMLKAIEHLSSK</sequence>
<dbReference type="InterPro" id="IPR005151">
    <property type="entry name" value="Tail-specific_protease"/>
</dbReference>
<dbReference type="PROSITE" id="PS51257">
    <property type="entry name" value="PROKAR_LIPOPROTEIN"/>
    <property type="match status" value="1"/>
</dbReference>
<dbReference type="Gene3D" id="3.90.226.10">
    <property type="entry name" value="2-enoyl-CoA Hydratase, Chain A, domain 1"/>
    <property type="match status" value="1"/>
</dbReference>
<dbReference type="EMBL" id="JAAABJ010000642">
    <property type="protein sequence ID" value="NAW52138.1"/>
    <property type="molecule type" value="Genomic_DNA"/>
</dbReference>
<keyword evidence="1" id="KW-0732">Signal</keyword>
<evidence type="ECO:0000256" key="1">
    <source>
        <dbReference type="SAM" id="SignalP"/>
    </source>
</evidence>
<accession>A0A845Q0H7</accession>
<evidence type="ECO:0000313" key="3">
    <source>
        <dbReference type="EMBL" id="NAW52138.1"/>
    </source>
</evidence>
<dbReference type="InterPro" id="IPR029045">
    <property type="entry name" value="ClpP/crotonase-like_dom_sf"/>
</dbReference>
<dbReference type="Pfam" id="PF03572">
    <property type="entry name" value="Peptidase_S41"/>
    <property type="match status" value="1"/>
</dbReference>
<reference evidence="3 4" key="1">
    <citation type="submission" date="2019-11" db="EMBL/GenBank/DDBJ databases">
        <title>Characterization of Elizabethkingia argenteiflava sp. nov., isolated from inner surface of Soybean Pods.</title>
        <authorList>
            <person name="Mo S."/>
        </authorList>
    </citation>
    <scope>NUCLEOTIDE SEQUENCE [LARGE SCALE GENOMIC DNA]</scope>
    <source>
        <strain evidence="3 4">YB22</strain>
    </source>
</reference>
<feature type="chain" id="PRO_5032872548" evidence="1">
    <location>
        <begin position="29"/>
        <end position="558"/>
    </location>
</feature>
<feature type="domain" description="Tail specific protease" evidence="2">
    <location>
        <begin position="300"/>
        <end position="526"/>
    </location>
</feature>
<dbReference type="SMART" id="SM00245">
    <property type="entry name" value="TSPc"/>
    <property type="match status" value="1"/>
</dbReference>
<dbReference type="RefSeq" id="WP_166520388.1">
    <property type="nucleotide sequence ID" value="NZ_JAAABJ010000642.1"/>
</dbReference>
<dbReference type="GO" id="GO:0006508">
    <property type="term" value="P:proteolysis"/>
    <property type="evidence" value="ECO:0007669"/>
    <property type="project" value="InterPro"/>
</dbReference>
<gene>
    <name evidence="3" type="ORF">GNY06_12400</name>
</gene>
<dbReference type="SUPFAM" id="SSF52096">
    <property type="entry name" value="ClpP/crotonase"/>
    <property type="match status" value="1"/>
</dbReference>
<name>A0A845Q0H7_9FLAO</name>
<dbReference type="Proteomes" id="UP000553459">
    <property type="component" value="Unassembled WGS sequence"/>
</dbReference>
<organism evidence="3 4">
    <name type="scientific">Elizabethkingia argenteiflava</name>
    <dbReference type="NCBI Taxonomy" id="2681556"/>
    <lineage>
        <taxon>Bacteria</taxon>
        <taxon>Pseudomonadati</taxon>
        <taxon>Bacteroidota</taxon>
        <taxon>Flavobacteriia</taxon>
        <taxon>Flavobacteriales</taxon>
        <taxon>Weeksellaceae</taxon>
        <taxon>Elizabethkingia</taxon>
    </lineage>
</organism>
<feature type="signal peptide" evidence="1">
    <location>
        <begin position="1"/>
        <end position="28"/>
    </location>
</feature>